<evidence type="ECO:0000313" key="2">
    <source>
        <dbReference type="EMBL" id="RGM44988.1"/>
    </source>
</evidence>
<dbReference type="AlphaFoldDB" id="A0A3E4WRT1"/>
<name>A0A3E4WRT1_PHOVU</name>
<feature type="domain" description="Bacteriophage Mx8 p63 C-terminal" evidence="1">
    <location>
        <begin position="155"/>
        <end position="248"/>
    </location>
</feature>
<comment type="caution">
    <text evidence="2">The sequence shown here is derived from an EMBL/GenBank/DDBJ whole genome shotgun (WGS) entry which is preliminary data.</text>
</comment>
<organism evidence="2 3">
    <name type="scientific">Phocaeicola vulgatus</name>
    <name type="common">Bacteroides vulgatus</name>
    <dbReference type="NCBI Taxonomy" id="821"/>
    <lineage>
        <taxon>Bacteria</taxon>
        <taxon>Pseudomonadati</taxon>
        <taxon>Bacteroidota</taxon>
        <taxon>Bacteroidia</taxon>
        <taxon>Bacteroidales</taxon>
        <taxon>Bacteroidaceae</taxon>
        <taxon>Phocaeicola</taxon>
    </lineage>
</organism>
<accession>A0A3E4WRT1</accession>
<dbReference type="RefSeq" id="WP_117720179.1">
    <property type="nucleotide sequence ID" value="NZ_CAJTAS010000111.1"/>
</dbReference>
<evidence type="ECO:0000259" key="1">
    <source>
        <dbReference type="Pfam" id="PF10546"/>
    </source>
</evidence>
<protein>
    <recommendedName>
        <fullName evidence="1">Bacteriophage Mx8 p63 C-terminal domain-containing protein</fullName>
    </recommendedName>
</protein>
<evidence type="ECO:0000313" key="3">
    <source>
        <dbReference type="Proteomes" id="UP000261003"/>
    </source>
</evidence>
<gene>
    <name evidence="2" type="ORF">DXC16_07905</name>
</gene>
<reference evidence="2 3" key="1">
    <citation type="submission" date="2018-08" db="EMBL/GenBank/DDBJ databases">
        <title>A genome reference for cultivated species of the human gut microbiota.</title>
        <authorList>
            <person name="Zou Y."/>
            <person name="Xue W."/>
            <person name="Luo G."/>
        </authorList>
    </citation>
    <scope>NUCLEOTIDE SEQUENCE [LARGE SCALE GENOMIC DNA]</scope>
    <source>
        <strain evidence="2 3">OM08-13BH</strain>
    </source>
</reference>
<dbReference type="Proteomes" id="UP000261003">
    <property type="component" value="Unassembled WGS sequence"/>
</dbReference>
<sequence>MDNQIKYEGTLNLGENKLPCYVLEDGTRVLSGRKMQEILKVVDGNISGTKLPQFLSNSILKHFIFSNKDAAHFDPIICFKGKQRINGYEATVLTDICEAILRARRSGVKMTERQQIVANQCEILLSSFAKIGIIALIDEATGYQNEREHFELQKILSAYISEEILKWQLTFTDDFYREVYRLWGLPFIPKYIKNKPSFIGKLTTKYIYDLLPDGVVDKIKEKTGKTDKGNWKYKWHQSLTPEIGREHLKKQIIEVTTLMSISKSKSEFNELFERKYNAKPIQLELEFNEDINEVKSKSNDDFDKGIDKIVDFTMDED</sequence>
<dbReference type="Pfam" id="PF10546">
    <property type="entry name" value="P63C"/>
    <property type="match status" value="1"/>
</dbReference>
<dbReference type="EMBL" id="QSTG01000010">
    <property type="protein sequence ID" value="RGM44988.1"/>
    <property type="molecule type" value="Genomic_DNA"/>
</dbReference>
<proteinExistence type="predicted"/>
<dbReference type="InterPro" id="IPR018874">
    <property type="entry name" value="Phage_Mx8_p63_C"/>
</dbReference>